<name>A0A2A2T7T2_9BURK</name>
<evidence type="ECO:0000259" key="3">
    <source>
        <dbReference type="PROSITE" id="PS50975"/>
    </source>
</evidence>
<evidence type="ECO:0000259" key="2">
    <source>
        <dbReference type="PROSITE" id="PS50206"/>
    </source>
</evidence>
<dbReference type="Pfam" id="PF13607">
    <property type="entry name" value="Succ_CoA_lig"/>
    <property type="match status" value="1"/>
</dbReference>
<dbReference type="SUPFAM" id="SSF52210">
    <property type="entry name" value="Succinyl-CoA synthetase domains"/>
    <property type="match status" value="2"/>
</dbReference>
<dbReference type="InterPro" id="IPR043938">
    <property type="entry name" value="Ligase_CoA_dom"/>
</dbReference>
<sequence length="722" mass="75103">MNHSLSAFLAPRSVAVVGASDNIHKIGGRPIHYMREHGFAGSILPINPSRDVVQGLPCYARLRDVPEPPDLAIVVVAGDAAQEAIEDCAVLGVPAAIVIASGYGEAGPDGRAAQARLMAAAQAGGVRIVGPNSQGLANFGTGAISSFSTMFIEAPPKDGPVAIVSQSGGVSAMVYGMLRRQGIGVRHMHATGNEADVTVSELAIEVLQDPTVQLLLLYMESLKDPEHLAEAARLARARGVPIVAVKAGHSAAGQKAAASHTGALASEDRAVSAFLRKHGIWRVEDAHALAACASVYLHGWQPQGRRVAVLSNSGASCVMAADHAETLGLELPVLQPDTQAWLRQSLPSFAATTNPVDVTAALLTNSGLFGQALPALARDPQVDMLLLDIPVTGMGYDVDRFADDSLRFMQEFDKPIVVSVWQEEAMQAFQRRGVPTAGHTGAALSALAQLASHHELMRSSQQNPDWQAPPSQLVAAAPSHTLSEATSLMLLGGAGAGAGVADLSPAMLQSAGSLSCAGLPIVEHRLCQSADEAVQAWRDMGASVAVKASSPAVPHKSEHGLVALDCNSEAAVRAAFEAQTQTLIRLGAPCEGVLVARMVKGQREMMLGAHWDPVFGATVLIGDGGKYVESLRDTQLLIAPCSMDEVLYAISRLRIASVLQGVRGESPIDLLALAHSAVALGQWVTEAHGRIQSVDLNPVMASANGVTVVDALVVVQAAGAGS</sequence>
<gene>
    <name evidence="4" type="ORF">CLI92_03485</name>
</gene>
<dbReference type="SUPFAM" id="SSF56059">
    <property type="entry name" value="Glutathione synthetase ATP-binding domain-like"/>
    <property type="match status" value="1"/>
</dbReference>
<dbReference type="AlphaFoldDB" id="A0A2A2T7T2"/>
<dbReference type="PROSITE" id="PS50206">
    <property type="entry name" value="RHODANESE_3"/>
    <property type="match status" value="1"/>
</dbReference>
<dbReference type="EMBL" id="NTBI01000002">
    <property type="protein sequence ID" value="PAX18033.1"/>
    <property type="molecule type" value="Genomic_DNA"/>
</dbReference>
<dbReference type="InterPro" id="IPR036291">
    <property type="entry name" value="NAD(P)-bd_dom_sf"/>
</dbReference>
<dbReference type="SMART" id="SM00881">
    <property type="entry name" value="CoA_binding"/>
    <property type="match status" value="1"/>
</dbReference>
<keyword evidence="1" id="KW-0547">Nucleotide-binding</keyword>
<organism evidence="4 5">
    <name type="scientific">Vandammella animalimorsus</name>
    <dbReference type="NCBI Taxonomy" id="2029117"/>
    <lineage>
        <taxon>Bacteria</taxon>
        <taxon>Pseudomonadati</taxon>
        <taxon>Pseudomonadota</taxon>
        <taxon>Betaproteobacteria</taxon>
        <taxon>Burkholderiales</taxon>
        <taxon>Comamonadaceae</taxon>
        <taxon>Vandammella</taxon>
    </lineage>
</organism>
<dbReference type="Pfam" id="PF19045">
    <property type="entry name" value="Ligase_CoA_2"/>
    <property type="match status" value="1"/>
</dbReference>
<dbReference type="RefSeq" id="WP_095542473.1">
    <property type="nucleotide sequence ID" value="NZ_NSJC01000008.1"/>
</dbReference>
<keyword evidence="1" id="KW-0067">ATP-binding</keyword>
<dbReference type="Gene3D" id="3.30.470.20">
    <property type="entry name" value="ATP-grasp fold, B domain"/>
    <property type="match status" value="1"/>
</dbReference>
<dbReference type="InterPro" id="IPR016102">
    <property type="entry name" value="Succinyl-CoA_synth-like"/>
</dbReference>
<dbReference type="InterPro" id="IPR011761">
    <property type="entry name" value="ATP-grasp"/>
</dbReference>
<evidence type="ECO:0000313" key="5">
    <source>
        <dbReference type="Proteomes" id="UP000217780"/>
    </source>
</evidence>
<dbReference type="Gene3D" id="3.40.50.261">
    <property type="entry name" value="Succinyl-CoA synthetase domains"/>
    <property type="match status" value="2"/>
</dbReference>
<protein>
    <submittedName>
        <fullName evidence="4">CoA-binding protein</fullName>
    </submittedName>
</protein>
<dbReference type="GO" id="GO:0005524">
    <property type="term" value="F:ATP binding"/>
    <property type="evidence" value="ECO:0007669"/>
    <property type="project" value="UniProtKB-UniRule"/>
</dbReference>
<feature type="domain" description="Rhodanese" evidence="2">
    <location>
        <begin position="155"/>
        <end position="200"/>
    </location>
</feature>
<reference evidence="4 5" key="1">
    <citation type="submission" date="2017-08" db="EMBL/GenBank/DDBJ databases">
        <title>WGS of Clinical strains of the CDC Group NO-1 linked to zoonotic infections in humans.</title>
        <authorList>
            <person name="Bernier A.-M."/>
            <person name="Bernard K."/>
        </authorList>
    </citation>
    <scope>NUCLEOTIDE SEQUENCE [LARGE SCALE GENOMIC DNA]</scope>
    <source>
        <strain evidence="4 5">NML91-0035</strain>
    </source>
</reference>
<comment type="caution">
    <text evidence="4">The sequence shown here is derived from an EMBL/GenBank/DDBJ whole genome shotgun (WGS) entry which is preliminary data.</text>
</comment>
<dbReference type="PROSITE" id="PS50975">
    <property type="entry name" value="ATP_GRASP"/>
    <property type="match status" value="1"/>
</dbReference>
<dbReference type="SUPFAM" id="SSF51735">
    <property type="entry name" value="NAD(P)-binding Rossmann-fold domains"/>
    <property type="match status" value="1"/>
</dbReference>
<dbReference type="Proteomes" id="UP000217780">
    <property type="component" value="Unassembled WGS sequence"/>
</dbReference>
<proteinExistence type="predicted"/>
<dbReference type="InterPro" id="IPR003781">
    <property type="entry name" value="CoA-bd"/>
</dbReference>
<dbReference type="PANTHER" id="PTHR42793:SF4">
    <property type="entry name" value="BLL6376 PROTEIN"/>
    <property type="match status" value="1"/>
</dbReference>
<evidence type="ECO:0000256" key="1">
    <source>
        <dbReference type="PROSITE-ProRule" id="PRU00409"/>
    </source>
</evidence>
<dbReference type="InterPro" id="IPR013815">
    <property type="entry name" value="ATP_grasp_subdomain_1"/>
</dbReference>
<dbReference type="GO" id="GO:0046872">
    <property type="term" value="F:metal ion binding"/>
    <property type="evidence" value="ECO:0007669"/>
    <property type="project" value="InterPro"/>
</dbReference>
<dbReference type="InterPro" id="IPR001763">
    <property type="entry name" value="Rhodanese-like_dom"/>
</dbReference>
<accession>A0A2A2T7T2</accession>
<dbReference type="GeneID" id="93873580"/>
<evidence type="ECO:0000313" key="4">
    <source>
        <dbReference type="EMBL" id="PAX18033.1"/>
    </source>
</evidence>
<dbReference type="Pfam" id="PF13380">
    <property type="entry name" value="CoA_binding_2"/>
    <property type="match status" value="1"/>
</dbReference>
<dbReference type="Pfam" id="PF13549">
    <property type="entry name" value="ATP-grasp_5"/>
    <property type="match status" value="1"/>
</dbReference>
<dbReference type="InterPro" id="IPR032875">
    <property type="entry name" value="Succ_CoA_lig_flav_dom"/>
</dbReference>
<dbReference type="GO" id="GO:0043758">
    <property type="term" value="F:acetate-CoA ligase (ADP-forming) activity"/>
    <property type="evidence" value="ECO:0007669"/>
    <property type="project" value="InterPro"/>
</dbReference>
<feature type="domain" description="ATP-grasp" evidence="3">
    <location>
        <begin position="511"/>
        <end position="717"/>
    </location>
</feature>
<dbReference type="PANTHER" id="PTHR42793">
    <property type="entry name" value="COA BINDING DOMAIN CONTAINING PROTEIN"/>
    <property type="match status" value="1"/>
</dbReference>
<dbReference type="Gene3D" id="3.30.1490.20">
    <property type="entry name" value="ATP-grasp fold, A domain"/>
    <property type="match status" value="1"/>
</dbReference>
<dbReference type="Gene3D" id="3.40.50.720">
    <property type="entry name" value="NAD(P)-binding Rossmann-like Domain"/>
    <property type="match status" value="1"/>
</dbReference>